<evidence type="ECO:0000313" key="3">
    <source>
        <dbReference type="EMBL" id="CAB5067257.1"/>
    </source>
</evidence>
<name>A0A6J6VCG1_9ZZZZ</name>
<dbReference type="EMBL" id="CAEZXX010000129">
    <property type="protein sequence ID" value="CAB4720048.1"/>
    <property type="molecule type" value="Genomic_DNA"/>
</dbReference>
<reference evidence="2" key="1">
    <citation type="submission" date="2020-05" db="EMBL/GenBank/DDBJ databases">
        <authorList>
            <person name="Chiriac C."/>
            <person name="Salcher M."/>
            <person name="Ghai R."/>
            <person name="Kavagutti S V."/>
        </authorList>
    </citation>
    <scope>NUCLEOTIDE SEQUENCE</scope>
</reference>
<evidence type="ECO:0000313" key="1">
    <source>
        <dbReference type="EMBL" id="CAB4720048.1"/>
    </source>
</evidence>
<organism evidence="2">
    <name type="scientific">freshwater metagenome</name>
    <dbReference type="NCBI Taxonomy" id="449393"/>
    <lineage>
        <taxon>unclassified sequences</taxon>
        <taxon>metagenomes</taxon>
        <taxon>ecological metagenomes</taxon>
    </lineage>
</organism>
<dbReference type="EMBL" id="CAFBQP010000095">
    <property type="protein sequence ID" value="CAB5067257.1"/>
    <property type="molecule type" value="Genomic_DNA"/>
</dbReference>
<gene>
    <name evidence="1" type="ORF">UFOPK2602_01670</name>
    <name evidence="2" type="ORF">UFOPK2806_02267</name>
    <name evidence="3" type="ORF">UFOPK4306_02027</name>
</gene>
<accession>A0A6J6VCG1</accession>
<protein>
    <submittedName>
        <fullName evidence="2">Unannotated protein</fullName>
    </submittedName>
</protein>
<dbReference type="AlphaFoldDB" id="A0A6J6VCG1"/>
<proteinExistence type="predicted"/>
<dbReference type="EMBL" id="CAEZYY010000046">
    <property type="protein sequence ID" value="CAB4768197.1"/>
    <property type="molecule type" value="Genomic_DNA"/>
</dbReference>
<sequence length="83" mass="8896">MSRVRLEFTVEPFVDAQPGEHVLAAWRAVEGRGYTLSRGPFSSEAVVSAGEAPSLIQEVLRAALWGGATHVSFQVDVLDGDTP</sequence>
<evidence type="ECO:0000313" key="2">
    <source>
        <dbReference type="EMBL" id="CAB4768197.1"/>
    </source>
</evidence>